<dbReference type="Pfam" id="PF00535">
    <property type="entry name" value="Glycos_transf_2"/>
    <property type="match status" value="1"/>
</dbReference>
<name>A0AA90KEZ4_9ACTN</name>
<dbReference type="SUPFAM" id="SSF53448">
    <property type="entry name" value="Nucleotide-diphospho-sugar transferases"/>
    <property type="match status" value="1"/>
</dbReference>
<sequence length="522" mass="56098">MKTQGRHVTVVVIGYNDAVHITEAVASALAQGPAVAEVVAVDDCSTDGTGDVLDRLAAAEPRLRAVRRTTNSGGCGTPRNDGIAAAGSPYLMFLDSDDVLPPGAVDALLAAAVDHDADVTAGLCVRRELPDGRETPWRPELHEAAAVIARPADDPRLAEDTLCVNKLYRTGFLREHAIAFPDGKFVYEDFVFTARVQAAAPRVALITDTVYVWHVRRSAKQLSISLDRSGVENWRARVEAHRQVVAIHTEVGNKALVRAARAGFLDRSVRMYVRELGARGPEYRREWWRLTREYLAGFDAADLAATTAPARVIAGVVLAADQPRDLPRLAALAARPPRLLPPYAAEPVWSQDLPQVALEDLVTAPVDRLPLTVEAALETGATRARLTLRVHDLYGRLAAARPLTADVEIRDRTDGSVLQRRTAALTAAGGGWDARVSLDLPALLAGPLATRDLAVVVRCADGESVETVPHAVRKGLRRTVVPTLRGGALLAQPYATADGALALRLAPALRGALSVVRRRLGR</sequence>
<protein>
    <submittedName>
        <fullName evidence="2">Glycosyltransferase family A protein</fullName>
        <ecNumber evidence="2">2.4.-.-</ecNumber>
    </submittedName>
</protein>
<comment type="caution">
    <text evidence="2">The sequence shown here is derived from an EMBL/GenBank/DDBJ whole genome shotgun (WGS) entry which is preliminary data.</text>
</comment>
<accession>A0AA90KEZ4</accession>
<evidence type="ECO:0000259" key="1">
    <source>
        <dbReference type="Pfam" id="PF00535"/>
    </source>
</evidence>
<dbReference type="EC" id="2.4.-.-" evidence="2"/>
<dbReference type="Gene3D" id="3.90.550.10">
    <property type="entry name" value="Spore Coat Polysaccharide Biosynthesis Protein SpsA, Chain A"/>
    <property type="match status" value="1"/>
</dbReference>
<dbReference type="AlphaFoldDB" id="A0AA90KEZ4"/>
<feature type="domain" description="Glycosyltransferase 2-like" evidence="1">
    <location>
        <begin position="9"/>
        <end position="134"/>
    </location>
</feature>
<reference evidence="2" key="1">
    <citation type="submission" date="2023-05" db="EMBL/GenBank/DDBJ databases">
        <title>Streptantibioticus silvisoli sp. nov., acidotolerant actinomycetes 1 from pine litter.</title>
        <authorList>
            <person name="Swiecimska M."/>
            <person name="Golinska P."/>
            <person name="Sangal V."/>
            <person name="Wachnowicz B."/>
            <person name="Goodfellow M."/>
        </authorList>
    </citation>
    <scope>NUCLEOTIDE SEQUENCE</scope>
    <source>
        <strain evidence="2">SL13</strain>
    </source>
</reference>
<dbReference type="GO" id="GO:0016758">
    <property type="term" value="F:hexosyltransferase activity"/>
    <property type="evidence" value="ECO:0007669"/>
    <property type="project" value="UniProtKB-ARBA"/>
</dbReference>
<dbReference type="InterPro" id="IPR029044">
    <property type="entry name" value="Nucleotide-diphossugar_trans"/>
</dbReference>
<organism evidence="2">
    <name type="scientific">Streptantibioticus silvisoli</name>
    <dbReference type="NCBI Taxonomy" id="2705255"/>
    <lineage>
        <taxon>Bacteria</taxon>
        <taxon>Bacillati</taxon>
        <taxon>Actinomycetota</taxon>
        <taxon>Actinomycetes</taxon>
        <taxon>Kitasatosporales</taxon>
        <taxon>Streptomycetaceae</taxon>
        <taxon>Streptantibioticus</taxon>
    </lineage>
</organism>
<keyword evidence="2" id="KW-0328">Glycosyltransferase</keyword>
<dbReference type="CDD" id="cd00761">
    <property type="entry name" value="Glyco_tranf_GTA_type"/>
    <property type="match status" value="1"/>
</dbReference>
<dbReference type="InterPro" id="IPR001173">
    <property type="entry name" value="Glyco_trans_2-like"/>
</dbReference>
<proteinExistence type="predicted"/>
<gene>
    <name evidence="2" type="ORF">POF50_002995</name>
</gene>
<dbReference type="PANTHER" id="PTHR22916:SF3">
    <property type="entry name" value="UDP-GLCNAC:BETAGAL BETA-1,3-N-ACETYLGLUCOSAMINYLTRANSFERASE-LIKE PROTEIN 1"/>
    <property type="match status" value="1"/>
</dbReference>
<dbReference type="EMBL" id="JABXJJ020000003">
    <property type="protein sequence ID" value="MDI5968324.1"/>
    <property type="molecule type" value="Genomic_DNA"/>
</dbReference>
<evidence type="ECO:0000313" key="2">
    <source>
        <dbReference type="EMBL" id="MDI5968324.1"/>
    </source>
</evidence>
<dbReference type="RefSeq" id="WP_271312772.1">
    <property type="nucleotide sequence ID" value="NZ_JABXJJ020000003.1"/>
</dbReference>
<keyword evidence="2" id="KW-0808">Transferase</keyword>
<dbReference type="PANTHER" id="PTHR22916">
    <property type="entry name" value="GLYCOSYLTRANSFERASE"/>
    <property type="match status" value="1"/>
</dbReference>